<dbReference type="Proteomes" id="UP001172155">
    <property type="component" value="Unassembled WGS sequence"/>
</dbReference>
<feature type="compositionally biased region" description="Low complexity" evidence="1">
    <location>
        <begin position="396"/>
        <end position="412"/>
    </location>
</feature>
<comment type="caution">
    <text evidence="2">The sequence shown here is derived from an EMBL/GenBank/DDBJ whole genome shotgun (WGS) entry which is preliminary data.</text>
</comment>
<accession>A0AA40FB84</accession>
<keyword evidence="3" id="KW-1185">Reference proteome</keyword>
<reference evidence="2" key="1">
    <citation type="submission" date="2023-06" db="EMBL/GenBank/DDBJ databases">
        <title>Genome-scale phylogeny and comparative genomics of the fungal order Sordariales.</title>
        <authorList>
            <consortium name="Lawrence Berkeley National Laboratory"/>
            <person name="Hensen N."/>
            <person name="Bonometti L."/>
            <person name="Westerberg I."/>
            <person name="Brannstrom I.O."/>
            <person name="Guillou S."/>
            <person name="Cros-Aarteil S."/>
            <person name="Calhoun S."/>
            <person name="Haridas S."/>
            <person name="Kuo A."/>
            <person name="Mondo S."/>
            <person name="Pangilinan J."/>
            <person name="Riley R."/>
            <person name="LaButti K."/>
            <person name="Andreopoulos B."/>
            <person name="Lipzen A."/>
            <person name="Chen C."/>
            <person name="Yanf M."/>
            <person name="Daum C."/>
            <person name="Ng V."/>
            <person name="Clum A."/>
            <person name="Steindorff A."/>
            <person name="Ohm R."/>
            <person name="Martin F."/>
            <person name="Silar P."/>
            <person name="Natvig D."/>
            <person name="Lalanne C."/>
            <person name="Gautier V."/>
            <person name="Ament-velasquez S.L."/>
            <person name="Kruys A."/>
            <person name="Hutchinson M.I."/>
            <person name="Powell A.J."/>
            <person name="Barry K."/>
            <person name="Miller A.N."/>
            <person name="Grigoriev I.V."/>
            <person name="Debuchy R."/>
            <person name="Gladieux P."/>
            <person name="Thoren M.H."/>
            <person name="Johannesson H."/>
        </authorList>
    </citation>
    <scope>NUCLEOTIDE SEQUENCE</scope>
    <source>
        <strain evidence="2">SMH3187-1</strain>
    </source>
</reference>
<protein>
    <recommendedName>
        <fullName evidence="4">Acetate kinase</fullName>
    </recommendedName>
</protein>
<dbReference type="EMBL" id="JAUKUD010000001">
    <property type="protein sequence ID" value="KAK0754101.1"/>
    <property type="molecule type" value="Genomic_DNA"/>
</dbReference>
<dbReference type="AlphaFoldDB" id="A0AA40FB84"/>
<feature type="compositionally biased region" description="Low complexity" evidence="1">
    <location>
        <begin position="283"/>
        <end position="308"/>
    </location>
</feature>
<organism evidence="2 3">
    <name type="scientific">Schizothecium vesticola</name>
    <dbReference type="NCBI Taxonomy" id="314040"/>
    <lineage>
        <taxon>Eukaryota</taxon>
        <taxon>Fungi</taxon>
        <taxon>Dikarya</taxon>
        <taxon>Ascomycota</taxon>
        <taxon>Pezizomycotina</taxon>
        <taxon>Sordariomycetes</taxon>
        <taxon>Sordariomycetidae</taxon>
        <taxon>Sordariales</taxon>
        <taxon>Schizotheciaceae</taxon>
        <taxon>Schizothecium</taxon>
    </lineage>
</organism>
<feature type="region of interest" description="Disordered" evidence="1">
    <location>
        <begin position="391"/>
        <end position="412"/>
    </location>
</feature>
<evidence type="ECO:0008006" key="4">
    <source>
        <dbReference type="Google" id="ProtNLM"/>
    </source>
</evidence>
<sequence>MAASRYSGSTSSFSSSALGVPPPFGNSATSPPDQTFTPTSAVSALTSESSAPFGPLDLGPPGYNATIKLYNQGPNETTVFLGPWEVVNTEPRRVVWQCSYAGEVLEHFLSSDHPTEVFPFTLHAQHRRFGDPRDLELYLSFREPQRVRYTTVDGTLHDEYIEVNYEFTTVDCSAQFQGDIRCQELVDWFDVDVVWSDSHRRTDSYGNVRGLGTIQRMKLWRDRNSATHFLTFFANHRRRWKDFVVGDFEREFRQREDRHRRVQLDTRGTRRGSASESVHSQGRRFSASSIFRRSSTSGSHAPASSASQSATNLRYLGIQFTRNDQMQPGTDDYRRFIDAWGLAHDADDQFGARLPSHAVELESPHINGLVEAPYMNGVMAELPSPELHELPSVAESSGSAYSTYSTYPNDSY</sequence>
<evidence type="ECO:0000313" key="3">
    <source>
        <dbReference type="Proteomes" id="UP001172155"/>
    </source>
</evidence>
<name>A0AA40FB84_9PEZI</name>
<feature type="compositionally biased region" description="Polar residues" evidence="1">
    <location>
        <begin position="26"/>
        <end position="44"/>
    </location>
</feature>
<evidence type="ECO:0000313" key="2">
    <source>
        <dbReference type="EMBL" id="KAK0754101.1"/>
    </source>
</evidence>
<evidence type="ECO:0000256" key="1">
    <source>
        <dbReference type="SAM" id="MobiDB-lite"/>
    </source>
</evidence>
<feature type="region of interest" description="Disordered" evidence="1">
    <location>
        <begin position="263"/>
        <end position="308"/>
    </location>
</feature>
<feature type="compositionally biased region" description="Low complexity" evidence="1">
    <location>
        <begin position="1"/>
        <end position="17"/>
    </location>
</feature>
<gene>
    <name evidence="2" type="ORF">B0T18DRAFT_29696</name>
</gene>
<proteinExistence type="predicted"/>
<feature type="region of interest" description="Disordered" evidence="1">
    <location>
        <begin position="1"/>
        <end position="44"/>
    </location>
</feature>